<accession>A0A8J3KJ67</accession>
<proteinExistence type="predicted"/>
<dbReference type="EMBL" id="BONH01000032">
    <property type="protein sequence ID" value="GIG00862.1"/>
    <property type="molecule type" value="Genomic_DNA"/>
</dbReference>
<sequence>MSIAAERRPAWADEDTQEWDAVDRMARDIAIVNVLHGFTETAIPAWQAVPTGVLRTISFGLRALP</sequence>
<keyword evidence="2" id="KW-1185">Reference proteome</keyword>
<protein>
    <submittedName>
        <fullName evidence="1">Uncharacterized protein</fullName>
    </submittedName>
</protein>
<gene>
    <name evidence="1" type="ORF">Cci01nite_59550</name>
</gene>
<dbReference type="Proteomes" id="UP000659904">
    <property type="component" value="Unassembled WGS sequence"/>
</dbReference>
<evidence type="ECO:0000313" key="2">
    <source>
        <dbReference type="Proteomes" id="UP000659904"/>
    </source>
</evidence>
<comment type="caution">
    <text evidence="1">The sequence shown here is derived from an EMBL/GenBank/DDBJ whole genome shotgun (WGS) entry which is preliminary data.</text>
</comment>
<reference evidence="1 2" key="1">
    <citation type="submission" date="2021-01" db="EMBL/GenBank/DDBJ databases">
        <title>Whole genome shotgun sequence of Catellatospora citrea NBRC 14495.</title>
        <authorList>
            <person name="Komaki H."/>
            <person name="Tamura T."/>
        </authorList>
    </citation>
    <scope>NUCLEOTIDE SEQUENCE [LARGE SCALE GENOMIC DNA]</scope>
    <source>
        <strain evidence="1 2">NBRC 14495</strain>
    </source>
</reference>
<name>A0A8J3KJ67_9ACTN</name>
<organism evidence="1 2">
    <name type="scientific">Catellatospora citrea</name>
    <dbReference type="NCBI Taxonomy" id="53366"/>
    <lineage>
        <taxon>Bacteria</taxon>
        <taxon>Bacillati</taxon>
        <taxon>Actinomycetota</taxon>
        <taxon>Actinomycetes</taxon>
        <taxon>Micromonosporales</taxon>
        <taxon>Micromonosporaceae</taxon>
        <taxon>Catellatospora</taxon>
    </lineage>
</organism>
<dbReference type="RefSeq" id="WP_147433110.1">
    <property type="nucleotide sequence ID" value="NZ_BONH01000032.1"/>
</dbReference>
<evidence type="ECO:0000313" key="1">
    <source>
        <dbReference type="EMBL" id="GIG00862.1"/>
    </source>
</evidence>
<dbReference type="AlphaFoldDB" id="A0A8J3KJ67"/>